<feature type="transmembrane region" description="Helical" evidence="1">
    <location>
        <begin position="127"/>
        <end position="146"/>
    </location>
</feature>
<keyword evidence="1" id="KW-0472">Membrane</keyword>
<gene>
    <name evidence="2" type="ORF">UO65_1000</name>
</gene>
<dbReference type="STRING" id="909613.UO65_1000"/>
<dbReference type="Proteomes" id="UP000019277">
    <property type="component" value="Unassembled WGS sequence"/>
</dbReference>
<organism evidence="2 3">
    <name type="scientific">Actinokineospora spheciospongiae</name>
    <dbReference type="NCBI Taxonomy" id="909613"/>
    <lineage>
        <taxon>Bacteria</taxon>
        <taxon>Bacillati</taxon>
        <taxon>Actinomycetota</taxon>
        <taxon>Actinomycetes</taxon>
        <taxon>Pseudonocardiales</taxon>
        <taxon>Pseudonocardiaceae</taxon>
        <taxon>Actinokineospora</taxon>
    </lineage>
</organism>
<keyword evidence="1" id="KW-1133">Transmembrane helix</keyword>
<proteinExistence type="predicted"/>
<comment type="caution">
    <text evidence="2">The sequence shown here is derived from an EMBL/GenBank/DDBJ whole genome shotgun (WGS) entry which is preliminary data.</text>
</comment>
<accession>W7ITL7</accession>
<evidence type="ECO:0000256" key="1">
    <source>
        <dbReference type="SAM" id="Phobius"/>
    </source>
</evidence>
<feature type="transmembrane region" description="Helical" evidence="1">
    <location>
        <begin position="99"/>
        <end position="115"/>
    </location>
</feature>
<reference evidence="2 3" key="1">
    <citation type="journal article" date="2014" name="Genome Announc.">
        <title>Draft Genome Sequence of the Antitrypanosomally Active Sponge-Associated Bacterium Actinokineospora sp. Strain EG49.</title>
        <authorList>
            <person name="Harjes J."/>
            <person name="Ryu T."/>
            <person name="Abdelmohsen U.R."/>
            <person name="Moitinho-Silva L."/>
            <person name="Horn H."/>
            <person name="Ravasi T."/>
            <person name="Hentschel U."/>
        </authorList>
    </citation>
    <scope>NUCLEOTIDE SEQUENCE [LARGE SCALE GENOMIC DNA]</scope>
    <source>
        <strain evidence="2 3">EG49</strain>
    </source>
</reference>
<protein>
    <submittedName>
        <fullName evidence="2">Uncharacterized protein</fullName>
    </submittedName>
</protein>
<feature type="transmembrane region" description="Helical" evidence="1">
    <location>
        <begin position="331"/>
        <end position="350"/>
    </location>
</feature>
<evidence type="ECO:0000313" key="3">
    <source>
        <dbReference type="Proteomes" id="UP000019277"/>
    </source>
</evidence>
<dbReference type="PATRIC" id="fig|909613.9.peg.1014"/>
<evidence type="ECO:0000313" key="2">
    <source>
        <dbReference type="EMBL" id="EWC63703.1"/>
    </source>
</evidence>
<dbReference type="eggNOG" id="ENOG502Z9RC">
    <property type="taxonomic scope" value="Bacteria"/>
</dbReference>
<name>W7ITL7_9PSEU</name>
<sequence length="541" mass="55467">MVAERAAEPVVREREQQRRWVVALGLLAAAPVLLAAWESVRTTRVNVLLDYWHVLAKVTSDSGSLEFGPLWSYHLEQPFVLPSLLFYGDAAWFGGDNRVLTLLTVGLLVVALVAMRSMLAVSGVARAAVVAVFAFLVCTPHLAELWVQATNGMSWVPAVVLSVLAVVAAHHGRVGFALAAAAVGAVSFGAAMPVWFAVALVLWLRRERWWRVVVPAAVGVVVVAGWLATRPPEAQSMAGSGFAPVARAKVVTAVLGSVWTSATPAVAVVVGAAVGAVLVGLGVAAARRRGSAETVADAGWVGLAAYAVAVAVLIGLGRTTPAAPGGNAGLISRYALAGVLATCALIALLVRRRPVPGRVAVPLAAALVAITFVTGTAKAGAVRNSHAPLGVVPVALRMESTRALAALQVQPAVLPAAKALGMYPFDGTHTLGCANLELGDRVDPARTRDLPRADGVVDAPALTADTVVAGWADLAGRAGTCALVTTPDGLVVGGGITALPRPDVPRTGGLAGFRVVVGPGAGDVLVHLDGTFHRVLGRPDA</sequence>
<keyword evidence="1" id="KW-0812">Transmembrane</keyword>
<feature type="transmembrane region" description="Helical" evidence="1">
    <location>
        <begin position="265"/>
        <end position="286"/>
    </location>
</feature>
<feature type="transmembrane region" description="Helical" evidence="1">
    <location>
        <begin position="176"/>
        <end position="203"/>
    </location>
</feature>
<feature type="transmembrane region" description="Helical" evidence="1">
    <location>
        <begin position="20"/>
        <end position="37"/>
    </location>
</feature>
<feature type="transmembrane region" description="Helical" evidence="1">
    <location>
        <begin position="298"/>
        <end position="319"/>
    </location>
</feature>
<feature type="transmembrane region" description="Helical" evidence="1">
    <location>
        <begin position="359"/>
        <end position="377"/>
    </location>
</feature>
<keyword evidence="3" id="KW-1185">Reference proteome</keyword>
<dbReference type="EMBL" id="AYXG01000039">
    <property type="protein sequence ID" value="EWC63703.1"/>
    <property type="molecule type" value="Genomic_DNA"/>
</dbReference>
<feature type="transmembrane region" description="Helical" evidence="1">
    <location>
        <begin position="209"/>
        <end position="229"/>
    </location>
</feature>
<dbReference type="AlphaFoldDB" id="W7ITL7"/>